<reference evidence="2" key="1">
    <citation type="journal article" date="2023" name="Mol. Phylogenet. Evol.">
        <title>Genome-scale phylogeny and comparative genomics of the fungal order Sordariales.</title>
        <authorList>
            <person name="Hensen N."/>
            <person name="Bonometti L."/>
            <person name="Westerberg I."/>
            <person name="Brannstrom I.O."/>
            <person name="Guillou S."/>
            <person name="Cros-Aarteil S."/>
            <person name="Calhoun S."/>
            <person name="Haridas S."/>
            <person name="Kuo A."/>
            <person name="Mondo S."/>
            <person name="Pangilinan J."/>
            <person name="Riley R."/>
            <person name="LaButti K."/>
            <person name="Andreopoulos B."/>
            <person name="Lipzen A."/>
            <person name="Chen C."/>
            <person name="Yan M."/>
            <person name="Daum C."/>
            <person name="Ng V."/>
            <person name="Clum A."/>
            <person name="Steindorff A."/>
            <person name="Ohm R.A."/>
            <person name="Martin F."/>
            <person name="Silar P."/>
            <person name="Natvig D.O."/>
            <person name="Lalanne C."/>
            <person name="Gautier V."/>
            <person name="Ament-Velasquez S.L."/>
            <person name="Kruys A."/>
            <person name="Hutchinson M.I."/>
            <person name="Powell A.J."/>
            <person name="Barry K."/>
            <person name="Miller A.N."/>
            <person name="Grigoriev I.V."/>
            <person name="Debuchy R."/>
            <person name="Gladieux P."/>
            <person name="Hiltunen Thoren M."/>
            <person name="Johannesson H."/>
        </authorList>
    </citation>
    <scope>NUCLEOTIDE SEQUENCE</scope>
    <source>
        <strain evidence="2">CBS 757.83</strain>
    </source>
</reference>
<reference evidence="2" key="2">
    <citation type="submission" date="2023-05" db="EMBL/GenBank/DDBJ databases">
        <authorList>
            <consortium name="Lawrence Berkeley National Laboratory"/>
            <person name="Steindorff A."/>
            <person name="Hensen N."/>
            <person name="Bonometti L."/>
            <person name="Westerberg I."/>
            <person name="Brannstrom I.O."/>
            <person name="Guillou S."/>
            <person name="Cros-Aarteil S."/>
            <person name="Calhoun S."/>
            <person name="Haridas S."/>
            <person name="Kuo A."/>
            <person name="Mondo S."/>
            <person name="Pangilinan J."/>
            <person name="Riley R."/>
            <person name="Labutti K."/>
            <person name="Andreopoulos B."/>
            <person name="Lipzen A."/>
            <person name="Chen C."/>
            <person name="Yanf M."/>
            <person name="Daum C."/>
            <person name="Ng V."/>
            <person name="Clum A."/>
            <person name="Ohm R."/>
            <person name="Martin F."/>
            <person name="Silar P."/>
            <person name="Natvig D."/>
            <person name="Lalanne C."/>
            <person name="Gautier V."/>
            <person name="Ament-Velasquez S.L."/>
            <person name="Kruys A."/>
            <person name="Hutchinson M.I."/>
            <person name="Powell A.J."/>
            <person name="Barry K."/>
            <person name="Miller A.N."/>
            <person name="Grigoriev I.V."/>
            <person name="Debuchy R."/>
            <person name="Gladieux P."/>
            <person name="Thoren M.H."/>
            <person name="Johannesson H."/>
        </authorList>
    </citation>
    <scope>NUCLEOTIDE SEQUENCE</scope>
    <source>
        <strain evidence="2">CBS 757.83</strain>
    </source>
</reference>
<dbReference type="AlphaFoldDB" id="A0AAN6SZA2"/>
<organism evidence="2 3">
    <name type="scientific">Parathielavia hyrcaniae</name>
    <dbReference type="NCBI Taxonomy" id="113614"/>
    <lineage>
        <taxon>Eukaryota</taxon>
        <taxon>Fungi</taxon>
        <taxon>Dikarya</taxon>
        <taxon>Ascomycota</taxon>
        <taxon>Pezizomycotina</taxon>
        <taxon>Sordariomycetes</taxon>
        <taxon>Sordariomycetidae</taxon>
        <taxon>Sordariales</taxon>
        <taxon>Chaetomiaceae</taxon>
        <taxon>Parathielavia</taxon>
    </lineage>
</organism>
<dbReference type="EMBL" id="MU863654">
    <property type="protein sequence ID" value="KAK4098953.1"/>
    <property type="molecule type" value="Genomic_DNA"/>
</dbReference>
<evidence type="ECO:0000256" key="1">
    <source>
        <dbReference type="SAM" id="MobiDB-lite"/>
    </source>
</evidence>
<evidence type="ECO:0000313" key="3">
    <source>
        <dbReference type="Proteomes" id="UP001305647"/>
    </source>
</evidence>
<dbReference type="Proteomes" id="UP001305647">
    <property type="component" value="Unassembled WGS sequence"/>
</dbReference>
<comment type="caution">
    <text evidence="2">The sequence shown here is derived from an EMBL/GenBank/DDBJ whole genome shotgun (WGS) entry which is preliminary data.</text>
</comment>
<protein>
    <submittedName>
        <fullName evidence="2">Uncharacterized protein</fullName>
    </submittedName>
</protein>
<gene>
    <name evidence="2" type="ORF">N658DRAFT_395770</name>
</gene>
<proteinExistence type="predicted"/>
<feature type="region of interest" description="Disordered" evidence="1">
    <location>
        <begin position="24"/>
        <end position="70"/>
    </location>
</feature>
<feature type="non-terminal residue" evidence="2">
    <location>
        <position position="206"/>
    </location>
</feature>
<name>A0AAN6SZA2_9PEZI</name>
<feature type="region of interest" description="Disordered" evidence="1">
    <location>
        <begin position="100"/>
        <end position="136"/>
    </location>
</feature>
<feature type="compositionally biased region" description="Low complexity" evidence="1">
    <location>
        <begin position="120"/>
        <end position="134"/>
    </location>
</feature>
<feature type="compositionally biased region" description="Basic and acidic residues" evidence="1">
    <location>
        <begin position="46"/>
        <end position="70"/>
    </location>
</feature>
<evidence type="ECO:0000313" key="2">
    <source>
        <dbReference type="EMBL" id="KAK4098953.1"/>
    </source>
</evidence>
<sequence length="206" mass="21938">SKEVPEIVHQLGRVALAYSLKKLSEQKALSNQQRSRSSRRGSSHRQPSEKRDHSSTSKRGTGRDLPRSDSSEMHALASQLAVGVLAFGIRHLVRRRREAKSKAAEAASKTTGQTAGRAVNGNSSSGQDSGGSANMDSEMSAALDAVAKELQGATESIQQLAYAAPPSHRDCAVRDALVADAERLSGSLANMQASINNMRNLHPGLE</sequence>
<accession>A0AAN6SZA2</accession>
<feature type="non-terminal residue" evidence="2">
    <location>
        <position position="1"/>
    </location>
</feature>
<keyword evidence="3" id="KW-1185">Reference proteome</keyword>